<gene>
    <name evidence="1" type="ORF">DXC51_18210</name>
</gene>
<accession>A0A3E3I0Y5</accession>
<proteinExistence type="predicted"/>
<comment type="caution">
    <text evidence="1">The sequence shown here is derived from an EMBL/GenBank/DDBJ whole genome shotgun (WGS) entry which is preliminary data.</text>
</comment>
<dbReference type="AlphaFoldDB" id="A0A3E3I0Y5"/>
<sequence length="67" mass="6842">MPCCGRDAFLRGCVSVGAFPGALAWHAGSGWGGGGFSGSLYAMEMRLKIVEGFPDTIFAPGSSQCPA</sequence>
<protein>
    <submittedName>
        <fullName evidence="1">Uncharacterized protein</fullName>
    </submittedName>
</protein>
<reference evidence="1" key="1">
    <citation type="submission" date="2018-08" db="EMBL/GenBank/DDBJ databases">
        <title>A genome reference for cultivated species of the human gut microbiota.</title>
        <authorList>
            <person name="Zou Y."/>
            <person name="Xue W."/>
            <person name="Luo G."/>
        </authorList>
    </citation>
    <scope>NUCLEOTIDE SEQUENCE [LARGE SCALE GENOMIC DNA]</scope>
    <source>
        <strain evidence="1">TF05-5AC</strain>
    </source>
</reference>
<dbReference type="EMBL" id="QVLV01000013">
    <property type="protein sequence ID" value="RGE57940.1"/>
    <property type="molecule type" value="Genomic_DNA"/>
</dbReference>
<evidence type="ECO:0000313" key="1">
    <source>
        <dbReference type="EMBL" id="RGE57940.1"/>
    </source>
</evidence>
<evidence type="ECO:0000313" key="2">
    <source>
        <dbReference type="Proteomes" id="UP000260812"/>
    </source>
</evidence>
<name>A0A3E3I0Y5_9FIRM</name>
<organism evidence="1 2">
    <name type="scientific">Eisenbergiella massiliensis</name>
    <dbReference type="NCBI Taxonomy" id="1720294"/>
    <lineage>
        <taxon>Bacteria</taxon>
        <taxon>Bacillati</taxon>
        <taxon>Bacillota</taxon>
        <taxon>Clostridia</taxon>
        <taxon>Lachnospirales</taxon>
        <taxon>Lachnospiraceae</taxon>
        <taxon>Eisenbergiella</taxon>
    </lineage>
</organism>
<dbReference type="Proteomes" id="UP000260812">
    <property type="component" value="Unassembled WGS sequence"/>
</dbReference>
<keyword evidence="2" id="KW-1185">Reference proteome</keyword>